<evidence type="ECO:0000256" key="15">
    <source>
        <dbReference type="SAM" id="MobiDB-lite"/>
    </source>
</evidence>
<dbReference type="Gene3D" id="3.30.1490.100">
    <property type="entry name" value="DNA polymerase, Y-family, little finger domain"/>
    <property type="match status" value="1"/>
</dbReference>
<feature type="region of interest" description="Disordered" evidence="15">
    <location>
        <begin position="234"/>
        <end position="254"/>
    </location>
</feature>
<dbReference type="EC" id="2.7.7.7" evidence="5"/>
<dbReference type="InterPro" id="IPR043502">
    <property type="entry name" value="DNA/RNA_pol_sf"/>
</dbReference>
<evidence type="ECO:0000256" key="5">
    <source>
        <dbReference type="ARBA" id="ARBA00012417"/>
    </source>
</evidence>
<protein>
    <recommendedName>
        <fullName evidence="13">DNA polymerase eta</fullName>
        <ecNumber evidence="5">2.7.7.7</ecNumber>
    </recommendedName>
</protein>
<proteinExistence type="inferred from homology"/>
<dbReference type="GO" id="GO:0003684">
    <property type="term" value="F:damaged DNA binding"/>
    <property type="evidence" value="ECO:0007669"/>
    <property type="project" value="InterPro"/>
</dbReference>
<name>A0A0G4ETT1_VITBC</name>
<dbReference type="Proteomes" id="UP000041254">
    <property type="component" value="Unassembled WGS sequence"/>
</dbReference>
<keyword evidence="11" id="KW-0234">DNA repair</keyword>
<feature type="region of interest" description="Disordered" evidence="15">
    <location>
        <begin position="378"/>
        <end position="402"/>
    </location>
</feature>
<dbReference type="Pfam" id="PF11799">
    <property type="entry name" value="IMS_C"/>
    <property type="match status" value="1"/>
</dbReference>
<dbReference type="PhylomeDB" id="A0A0G4ETT1"/>
<dbReference type="InterPro" id="IPR052230">
    <property type="entry name" value="DNA_polymerase_eta"/>
</dbReference>
<evidence type="ECO:0000256" key="4">
    <source>
        <dbReference type="ARBA" id="ARBA00010945"/>
    </source>
</evidence>
<dbReference type="Pfam" id="PF00817">
    <property type="entry name" value="IMS"/>
    <property type="match status" value="1"/>
</dbReference>
<dbReference type="GO" id="GO:0005634">
    <property type="term" value="C:nucleus"/>
    <property type="evidence" value="ECO:0007669"/>
    <property type="project" value="UniProtKB-SubCell"/>
</dbReference>
<evidence type="ECO:0000256" key="7">
    <source>
        <dbReference type="ARBA" id="ARBA00022695"/>
    </source>
</evidence>
<dbReference type="GO" id="GO:0006281">
    <property type="term" value="P:DNA repair"/>
    <property type="evidence" value="ECO:0007669"/>
    <property type="project" value="UniProtKB-KW"/>
</dbReference>
<evidence type="ECO:0000259" key="16">
    <source>
        <dbReference type="PROSITE" id="PS50173"/>
    </source>
</evidence>
<dbReference type="InterPro" id="IPR017961">
    <property type="entry name" value="DNA_pol_Y-fam_little_finger"/>
</dbReference>
<sequence>MSQPAGGRQAGGRSLNRVVAHLDLDAFYCQVEHRRLNIARDVPLAVQQWDGLIAVNYPARAAGVRRGDRTAVAKGKCPDLVLVHVETISSDGRHPGSDDPADRHDRQREKVSLDRYRTASAEIMAIFSRHCPKVERASIDEAYLDLTQQVQAELKRVVGGGGPSLAELVDAEGTRDSTLLAVDGSVLDVDKVSLDSPEASLVVGAVLIARLRKAVLDETQFTVSAGISHNKMLSKQASAKHKPNRQTLVPTSSIDDMMGHLPLRDVRGLGGKLGEAVSRVFPDATTAKDLQAHSLEELKRTFNDGTGTWLWRVCRGMDDEQVSPNLKPKSLLAFKSFRPVRKMEDLERWLGVLAEEVCDRMQADTEAHRRRAKTLMAQHRGLSGAARSRSGPMPRGKDPHGLLSKDELVAAGLALLRKLPEDELLPCSRIGMGAQDFEDIDSQTASITSYFKPAAATAAAAPAPAKDHHSSNLQKQQRAPKRPAEPEARKSEAAAESASASFASKKMRTAAPIPAAAAAAAAAADQSRIEIDLDQEDDDTSHGHGGSAGAAASGSSLKCTECGKERDCSGMSGASGSGELVAVLVVARWGLVGRGGKGVLQ</sequence>
<reference evidence="17 18" key="1">
    <citation type="submission" date="2014-11" db="EMBL/GenBank/DDBJ databases">
        <authorList>
            <person name="Zhu J."/>
            <person name="Qi W."/>
            <person name="Song R."/>
        </authorList>
    </citation>
    <scope>NUCLEOTIDE SEQUENCE [LARGE SCALE GENOMIC DNA]</scope>
</reference>
<feature type="compositionally biased region" description="Polar residues" evidence="15">
    <location>
        <begin position="245"/>
        <end position="254"/>
    </location>
</feature>
<accession>A0A0G4ETT1</accession>
<dbReference type="GO" id="GO:0005657">
    <property type="term" value="C:replication fork"/>
    <property type="evidence" value="ECO:0007669"/>
    <property type="project" value="TreeGrafter"/>
</dbReference>
<keyword evidence="12" id="KW-0539">Nucleus</keyword>
<evidence type="ECO:0000256" key="11">
    <source>
        <dbReference type="ARBA" id="ARBA00023204"/>
    </source>
</evidence>
<evidence type="ECO:0000256" key="1">
    <source>
        <dbReference type="ARBA" id="ARBA00001936"/>
    </source>
</evidence>
<comment type="similarity">
    <text evidence="4">Belongs to the DNA polymerase type-Y family.</text>
</comment>
<evidence type="ECO:0000256" key="6">
    <source>
        <dbReference type="ARBA" id="ARBA00022679"/>
    </source>
</evidence>
<evidence type="ECO:0000313" key="17">
    <source>
        <dbReference type="EMBL" id="CEM01468.1"/>
    </source>
</evidence>
<dbReference type="PROSITE" id="PS50173">
    <property type="entry name" value="UMUC"/>
    <property type="match status" value="1"/>
</dbReference>
<dbReference type="InParanoid" id="A0A0G4ETT1"/>
<dbReference type="STRING" id="1169540.A0A0G4ETT1"/>
<dbReference type="Gene3D" id="3.40.1170.60">
    <property type="match status" value="1"/>
</dbReference>
<dbReference type="GO" id="GO:0046872">
    <property type="term" value="F:metal ion binding"/>
    <property type="evidence" value="ECO:0007669"/>
    <property type="project" value="UniProtKB-KW"/>
</dbReference>
<keyword evidence="9" id="KW-0227">DNA damage</keyword>
<feature type="compositionally biased region" description="Basic and acidic residues" evidence="15">
    <location>
        <begin position="482"/>
        <end position="493"/>
    </location>
</feature>
<comment type="subcellular location">
    <subcellularLocation>
        <location evidence="3">Nucleus</location>
    </subcellularLocation>
</comment>
<dbReference type="EMBL" id="CDMY01000305">
    <property type="protein sequence ID" value="CEM01468.1"/>
    <property type="molecule type" value="Genomic_DNA"/>
</dbReference>
<keyword evidence="8" id="KW-0479">Metal-binding</keyword>
<gene>
    <name evidence="17" type="ORF">Vbra_13098</name>
</gene>
<dbReference type="OrthoDB" id="447129at2759"/>
<evidence type="ECO:0000256" key="2">
    <source>
        <dbReference type="ARBA" id="ARBA00001946"/>
    </source>
</evidence>
<dbReference type="GO" id="GO:0009411">
    <property type="term" value="P:response to UV"/>
    <property type="evidence" value="ECO:0007669"/>
    <property type="project" value="UniProtKB-ARBA"/>
</dbReference>
<organism evidence="17 18">
    <name type="scientific">Vitrella brassicaformis (strain CCMP3155)</name>
    <dbReference type="NCBI Taxonomy" id="1169540"/>
    <lineage>
        <taxon>Eukaryota</taxon>
        <taxon>Sar</taxon>
        <taxon>Alveolata</taxon>
        <taxon>Colpodellida</taxon>
        <taxon>Vitrellaceae</taxon>
        <taxon>Vitrella</taxon>
    </lineage>
</organism>
<dbReference type="PIRSF" id="PIRSF036603">
    <property type="entry name" value="DPol_eta"/>
    <property type="match status" value="1"/>
</dbReference>
<keyword evidence="6" id="KW-0808">Transferase</keyword>
<dbReference type="Gene3D" id="3.30.70.270">
    <property type="match status" value="1"/>
</dbReference>
<comment type="cofactor">
    <cofactor evidence="2">
        <name>Mg(2+)</name>
        <dbReference type="ChEBI" id="CHEBI:18420"/>
    </cofactor>
</comment>
<dbReference type="Pfam" id="PF21704">
    <property type="entry name" value="POLH-Rev1_HhH"/>
    <property type="match status" value="1"/>
</dbReference>
<keyword evidence="10" id="KW-0460">Magnesium</keyword>
<dbReference type="InterPro" id="IPR001126">
    <property type="entry name" value="UmuC"/>
</dbReference>
<evidence type="ECO:0000256" key="8">
    <source>
        <dbReference type="ARBA" id="ARBA00022723"/>
    </source>
</evidence>
<dbReference type="InterPro" id="IPR043128">
    <property type="entry name" value="Rev_trsase/Diguanyl_cyclase"/>
</dbReference>
<keyword evidence="18" id="KW-1185">Reference proteome</keyword>
<dbReference type="GO" id="GO:0035861">
    <property type="term" value="C:site of double-strand break"/>
    <property type="evidence" value="ECO:0007669"/>
    <property type="project" value="TreeGrafter"/>
</dbReference>
<dbReference type="GO" id="GO:0003887">
    <property type="term" value="F:DNA-directed DNA polymerase activity"/>
    <property type="evidence" value="ECO:0007669"/>
    <property type="project" value="UniProtKB-EC"/>
</dbReference>
<evidence type="ECO:0000256" key="12">
    <source>
        <dbReference type="ARBA" id="ARBA00023242"/>
    </source>
</evidence>
<dbReference type="PANTHER" id="PTHR45873">
    <property type="entry name" value="DNA POLYMERASE ETA"/>
    <property type="match status" value="1"/>
</dbReference>
<dbReference type="OMA" id="AWPCSNL"/>
<dbReference type="Gene3D" id="1.10.150.20">
    <property type="entry name" value="5' to 3' exonuclease, C-terminal subdomain"/>
    <property type="match status" value="1"/>
</dbReference>
<evidence type="ECO:0000313" key="18">
    <source>
        <dbReference type="Proteomes" id="UP000041254"/>
    </source>
</evidence>
<dbReference type="AlphaFoldDB" id="A0A0G4ETT1"/>
<comment type="cofactor">
    <cofactor evidence="1">
        <name>Mn(2+)</name>
        <dbReference type="ChEBI" id="CHEBI:29035"/>
    </cofactor>
</comment>
<dbReference type="VEuPathDB" id="CryptoDB:Vbra_13098"/>
<evidence type="ECO:0000256" key="10">
    <source>
        <dbReference type="ARBA" id="ARBA00022842"/>
    </source>
</evidence>
<dbReference type="PANTHER" id="PTHR45873:SF1">
    <property type="entry name" value="DNA POLYMERASE ETA"/>
    <property type="match status" value="1"/>
</dbReference>
<dbReference type="FunFam" id="3.40.1170.60:FF:000003">
    <property type="entry name" value="DNA polymerase eta"/>
    <property type="match status" value="1"/>
</dbReference>
<evidence type="ECO:0000256" key="13">
    <source>
        <dbReference type="ARBA" id="ARBA00044975"/>
    </source>
</evidence>
<evidence type="ECO:0000256" key="9">
    <source>
        <dbReference type="ARBA" id="ARBA00022763"/>
    </source>
</evidence>
<feature type="region of interest" description="Disordered" evidence="15">
    <location>
        <begin position="459"/>
        <end position="500"/>
    </location>
</feature>
<dbReference type="FunFam" id="1.10.150.20:FF:000014">
    <property type="entry name" value="Polymerase (DNA directed), eta"/>
    <property type="match status" value="1"/>
</dbReference>
<dbReference type="GO" id="GO:0042276">
    <property type="term" value="P:error-prone translesion synthesis"/>
    <property type="evidence" value="ECO:0007669"/>
    <property type="project" value="TreeGrafter"/>
</dbReference>
<comment type="catalytic activity">
    <reaction evidence="14">
        <text>DNA(n) + a 2'-deoxyribonucleoside 5'-triphosphate = DNA(n+1) + diphosphate</text>
        <dbReference type="Rhea" id="RHEA:22508"/>
        <dbReference type="Rhea" id="RHEA-COMP:17339"/>
        <dbReference type="Rhea" id="RHEA-COMP:17340"/>
        <dbReference type="ChEBI" id="CHEBI:33019"/>
        <dbReference type="ChEBI" id="CHEBI:61560"/>
        <dbReference type="ChEBI" id="CHEBI:173112"/>
        <dbReference type="EC" id="2.7.7.7"/>
    </reaction>
</comment>
<keyword evidence="7" id="KW-0548">Nucleotidyltransferase</keyword>
<dbReference type="InterPro" id="IPR036775">
    <property type="entry name" value="DNA_pol_Y-fam_lit_finger_sf"/>
</dbReference>
<dbReference type="SUPFAM" id="SSF56672">
    <property type="entry name" value="DNA/RNA polymerases"/>
    <property type="match status" value="1"/>
</dbReference>
<feature type="compositionally biased region" description="Basic and acidic residues" evidence="15">
    <location>
        <begin position="91"/>
        <end position="111"/>
    </location>
</feature>
<feature type="domain" description="UmuC" evidence="16">
    <location>
        <begin position="19"/>
        <end position="270"/>
    </location>
</feature>
<feature type="region of interest" description="Disordered" evidence="15">
    <location>
        <begin position="536"/>
        <end position="556"/>
    </location>
</feature>
<evidence type="ECO:0000256" key="3">
    <source>
        <dbReference type="ARBA" id="ARBA00004123"/>
    </source>
</evidence>
<dbReference type="SUPFAM" id="SSF100879">
    <property type="entry name" value="Lesion bypass DNA polymerase (Y-family), little finger domain"/>
    <property type="match status" value="1"/>
</dbReference>
<evidence type="ECO:0000256" key="14">
    <source>
        <dbReference type="ARBA" id="ARBA00049244"/>
    </source>
</evidence>
<feature type="region of interest" description="Disordered" evidence="15">
    <location>
        <begin position="88"/>
        <end position="111"/>
    </location>
</feature>